<dbReference type="GO" id="GO:0043565">
    <property type="term" value="F:sequence-specific DNA binding"/>
    <property type="evidence" value="ECO:0007669"/>
    <property type="project" value="TreeGrafter"/>
</dbReference>
<dbReference type="Gene3D" id="3.40.190.10">
    <property type="entry name" value="Periplasmic binding protein-like II"/>
    <property type="match status" value="2"/>
</dbReference>
<keyword evidence="2" id="KW-0805">Transcription regulation</keyword>
<evidence type="ECO:0000256" key="1">
    <source>
        <dbReference type="ARBA" id="ARBA00009437"/>
    </source>
</evidence>
<dbReference type="InterPro" id="IPR036390">
    <property type="entry name" value="WH_DNA-bd_sf"/>
</dbReference>
<keyword evidence="7" id="KW-1185">Reference proteome</keyword>
<dbReference type="Gene3D" id="1.10.10.10">
    <property type="entry name" value="Winged helix-like DNA-binding domain superfamily/Winged helix DNA-binding domain"/>
    <property type="match status" value="1"/>
</dbReference>
<dbReference type="Pfam" id="PF03466">
    <property type="entry name" value="LysR_substrate"/>
    <property type="match status" value="1"/>
</dbReference>
<organism evidence="6 7">
    <name type="scientific">Rhodoferax fermentans</name>
    <dbReference type="NCBI Taxonomy" id="28066"/>
    <lineage>
        <taxon>Bacteria</taxon>
        <taxon>Pseudomonadati</taxon>
        <taxon>Pseudomonadota</taxon>
        <taxon>Betaproteobacteria</taxon>
        <taxon>Burkholderiales</taxon>
        <taxon>Comamonadaceae</taxon>
        <taxon>Rhodoferax</taxon>
    </lineage>
</organism>
<keyword evidence="4" id="KW-0804">Transcription</keyword>
<dbReference type="RefSeq" id="WP_078364826.1">
    <property type="nucleotide sequence ID" value="NZ_MTJN01000002.1"/>
</dbReference>
<name>A0A1T1ASN4_RHOFE</name>
<dbReference type="InterPro" id="IPR036388">
    <property type="entry name" value="WH-like_DNA-bd_sf"/>
</dbReference>
<reference evidence="6 7" key="1">
    <citation type="submission" date="2017-01" db="EMBL/GenBank/DDBJ databases">
        <title>Genome sequencing of Rhodoferax fermentans JCM 7819.</title>
        <authorList>
            <person name="Kim Y.J."/>
            <person name="Farh M.E.-A."/>
            <person name="Yang D.-C."/>
        </authorList>
    </citation>
    <scope>NUCLEOTIDE SEQUENCE [LARGE SCALE GENOMIC DNA]</scope>
    <source>
        <strain evidence="6 7">JCM 7819</strain>
    </source>
</reference>
<evidence type="ECO:0000256" key="2">
    <source>
        <dbReference type="ARBA" id="ARBA00023015"/>
    </source>
</evidence>
<dbReference type="InterPro" id="IPR005119">
    <property type="entry name" value="LysR_subst-bd"/>
</dbReference>
<dbReference type="InterPro" id="IPR058163">
    <property type="entry name" value="LysR-type_TF_proteobact-type"/>
</dbReference>
<dbReference type="CDD" id="cd08432">
    <property type="entry name" value="PBP2_GcdR_TrpI_HvrB_AmpR_like"/>
    <property type="match status" value="1"/>
</dbReference>
<feature type="domain" description="HTH lysR-type" evidence="5">
    <location>
        <begin position="1"/>
        <end position="63"/>
    </location>
</feature>
<sequence length="316" mass="34569">MVYRLPALSTFRTFEAAVRHLSFAKAAAELNVTPAAVSQQIKKLESYLGVALFQRGPNALTLTDDAQAMYPKIRAGLDQFAAGVELTQHHAQRALHVTAPPAFAARWLIPRLGRFSAAHPEVLVRITSLIGNIDEPDAVLAQSGQLIDPRSETSEVAIRFGNGRYPAYQVEHLFTPDFVVACRPSLSVGELALQQPQDLSRHVLIHDDSTREVVSMPSWQSWLQKAGVSGVDVARGLRFSNAILTIEAALDGQGVALVQKQLIEADVASARLVIPFATSLPSYYAYHLVSAKTATTQPVVLAFQQWLREEIDQKPS</sequence>
<evidence type="ECO:0000259" key="5">
    <source>
        <dbReference type="PROSITE" id="PS50931"/>
    </source>
</evidence>
<dbReference type="Pfam" id="PF00126">
    <property type="entry name" value="HTH_1"/>
    <property type="match status" value="1"/>
</dbReference>
<evidence type="ECO:0000256" key="3">
    <source>
        <dbReference type="ARBA" id="ARBA00023125"/>
    </source>
</evidence>
<dbReference type="PANTHER" id="PTHR30537">
    <property type="entry name" value="HTH-TYPE TRANSCRIPTIONAL REGULATOR"/>
    <property type="match status" value="1"/>
</dbReference>
<dbReference type="EMBL" id="MTJN01000002">
    <property type="protein sequence ID" value="OOV06998.1"/>
    <property type="molecule type" value="Genomic_DNA"/>
</dbReference>
<evidence type="ECO:0000313" key="6">
    <source>
        <dbReference type="EMBL" id="OOV06998.1"/>
    </source>
</evidence>
<accession>A0A1T1ASN4</accession>
<comment type="similarity">
    <text evidence="1">Belongs to the LysR transcriptional regulatory family.</text>
</comment>
<dbReference type="Proteomes" id="UP000190750">
    <property type="component" value="Unassembled WGS sequence"/>
</dbReference>
<dbReference type="GO" id="GO:0003700">
    <property type="term" value="F:DNA-binding transcription factor activity"/>
    <property type="evidence" value="ECO:0007669"/>
    <property type="project" value="InterPro"/>
</dbReference>
<dbReference type="OrthoDB" id="8591238at2"/>
<evidence type="ECO:0000256" key="4">
    <source>
        <dbReference type="ARBA" id="ARBA00023163"/>
    </source>
</evidence>
<protein>
    <recommendedName>
        <fullName evidence="5">HTH lysR-type domain-containing protein</fullName>
    </recommendedName>
</protein>
<dbReference type="SUPFAM" id="SSF46785">
    <property type="entry name" value="Winged helix' DNA-binding domain"/>
    <property type="match status" value="1"/>
</dbReference>
<dbReference type="PRINTS" id="PR00039">
    <property type="entry name" value="HTHLYSR"/>
</dbReference>
<dbReference type="SUPFAM" id="SSF53850">
    <property type="entry name" value="Periplasmic binding protein-like II"/>
    <property type="match status" value="1"/>
</dbReference>
<comment type="caution">
    <text evidence="6">The sequence shown here is derived from an EMBL/GenBank/DDBJ whole genome shotgun (WGS) entry which is preliminary data.</text>
</comment>
<proteinExistence type="inferred from homology"/>
<evidence type="ECO:0000313" key="7">
    <source>
        <dbReference type="Proteomes" id="UP000190750"/>
    </source>
</evidence>
<dbReference type="PANTHER" id="PTHR30537:SF26">
    <property type="entry name" value="GLYCINE CLEAVAGE SYSTEM TRANSCRIPTIONAL ACTIVATOR"/>
    <property type="match status" value="1"/>
</dbReference>
<dbReference type="AlphaFoldDB" id="A0A1T1ASN4"/>
<dbReference type="PROSITE" id="PS50931">
    <property type="entry name" value="HTH_LYSR"/>
    <property type="match status" value="1"/>
</dbReference>
<dbReference type="InterPro" id="IPR000847">
    <property type="entry name" value="LysR_HTH_N"/>
</dbReference>
<dbReference type="STRING" id="28066.RF819_09930"/>
<gene>
    <name evidence="6" type="ORF">RF819_09930</name>
</gene>
<dbReference type="GO" id="GO:0006351">
    <property type="term" value="P:DNA-templated transcription"/>
    <property type="evidence" value="ECO:0007669"/>
    <property type="project" value="TreeGrafter"/>
</dbReference>
<keyword evidence="3" id="KW-0238">DNA-binding</keyword>